<keyword evidence="1" id="KW-0472">Membrane</keyword>
<evidence type="ECO:0000256" key="1">
    <source>
        <dbReference type="SAM" id="Phobius"/>
    </source>
</evidence>
<dbReference type="EMBL" id="LLXI01004156">
    <property type="protein sequence ID" value="PKY60321.1"/>
    <property type="molecule type" value="Genomic_DNA"/>
</dbReference>
<name>A0A2I1HN68_9GLOM</name>
<dbReference type="AlphaFoldDB" id="A0A2I1HN68"/>
<sequence>MGKNKKLLDGTLIIIYNILALFALINPISSDIGKSEVSTMINMGIFYYIGIYLLIIEFMQMKKYKIEYFTIFNIFDLCSIMLGSIIVYTLAIVKPFDETNSIKGEGIVISMTVTTLLLWIEIKILTSGYNLILSMLAMFINRFVLFAYPSLLELDTPASIFTLNNGTTNFTLIGESPDNPFESIWDAILSAYYWNAINLSPYH</sequence>
<proteinExistence type="predicted"/>
<keyword evidence="1" id="KW-0812">Transmembrane</keyword>
<feature type="transmembrane region" description="Helical" evidence="1">
    <location>
        <begin position="37"/>
        <end position="56"/>
    </location>
</feature>
<evidence type="ECO:0000313" key="3">
    <source>
        <dbReference type="Proteomes" id="UP000234323"/>
    </source>
</evidence>
<keyword evidence="1" id="KW-1133">Transmembrane helix</keyword>
<reference evidence="2 3" key="1">
    <citation type="submission" date="2015-10" db="EMBL/GenBank/DDBJ databases">
        <title>Genome analyses suggest a sexual origin of heterokaryosis in a supposedly ancient asexual fungus.</title>
        <authorList>
            <person name="Ropars J."/>
            <person name="Sedzielewska K."/>
            <person name="Noel J."/>
            <person name="Charron P."/>
            <person name="Farinelli L."/>
            <person name="Marton T."/>
            <person name="Kruger M."/>
            <person name="Pelin A."/>
            <person name="Brachmann A."/>
            <person name="Corradi N."/>
        </authorList>
    </citation>
    <scope>NUCLEOTIDE SEQUENCE [LARGE SCALE GENOMIC DNA]</scope>
    <source>
        <strain evidence="2 3">A4</strain>
    </source>
</reference>
<feature type="transmembrane region" description="Helical" evidence="1">
    <location>
        <begin position="7"/>
        <end position="25"/>
    </location>
</feature>
<accession>A0A2I1HN68</accession>
<organism evidence="2 3">
    <name type="scientific">Rhizophagus irregularis</name>
    <dbReference type="NCBI Taxonomy" id="588596"/>
    <lineage>
        <taxon>Eukaryota</taxon>
        <taxon>Fungi</taxon>
        <taxon>Fungi incertae sedis</taxon>
        <taxon>Mucoromycota</taxon>
        <taxon>Glomeromycotina</taxon>
        <taxon>Glomeromycetes</taxon>
        <taxon>Glomerales</taxon>
        <taxon>Glomeraceae</taxon>
        <taxon>Rhizophagus</taxon>
    </lineage>
</organism>
<evidence type="ECO:0000313" key="2">
    <source>
        <dbReference type="EMBL" id="PKY60321.1"/>
    </source>
</evidence>
<feature type="transmembrane region" description="Helical" evidence="1">
    <location>
        <begin position="104"/>
        <end position="122"/>
    </location>
</feature>
<keyword evidence="3" id="KW-1185">Reference proteome</keyword>
<protein>
    <submittedName>
        <fullName evidence="2">Uncharacterized protein</fullName>
    </submittedName>
</protein>
<dbReference type="Proteomes" id="UP000234323">
    <property type="component" value="Unassembled WGS sequence"/>
</dbReference>
<feature type="transmembrane region" description="Helical" evidence="1">
    <location>
        <begin position="68"/>
        <end position="92"/>
    </location>
</feature>
<gene>
    <name evidence="2" type="ORF">RhiirA4_483897</name>
</gene>
<comment type="caution">
    <text evidence="2">The sequence shown here is derived from an EMBL/GenBank/DDBJ whole genome shotgun (WGS) entry which is preliminary data.</text>
</comment>